<gene>
    <name evidence="2" type="ORF">SAMN05444167_2960</name>
</gene>
<sequence length="103" mass="11237">MFHKHAANTFLQNKGPRLVTAEDSTRSTQSSRTELVTIASRRCSSFFAEAAVLVLVFGILDFFFQRGHISLLWAAGAISLSVALLAASVATDFTARRWLGAHP</sequence>
<feature type="transmembrane region" description="Helical" evidence="1">
    <location>
        <begin position="46"/>
        <end position="64"/>
    </location>
</feature>
<name>A0A1G7N046_9BACT</name>
<keyword evidence="1" id="KW-1133">Transmembrane helix</keyword>
<evidence type="ECO:0000256" key="1">
    <source>
        <dbReference type="SAM" id="Phobius"/>
    </source>
</evidence>
<protein>
    <submittedName>
        <fullName evidence="2">Uncharacterized protein</fullName>
    </submittedName>
</protein>
<keyword evidence="1" id="KW-0472">Membrane</keyword>
<feature type="transmembrane region" description="Helical" evidence="1">
    <location>
        <begin position="70"/>
        <end position="90"/>
    </location>
</feature>
<organism evidence="2 3">
    <name type="scientific">Terriglobus roseus</name>
    <dbReference type="NCBI Taxonomy" id="392734"/>
    <lineage>
        <taxon>Bacteria</taxon>
        <taxon>Pseudomonadati</taxon>
        <taxon>Acidobacteriota</taxon>
        <taxon>Terriglobia</taxon>
        <taxon>Terriglobales</taxon>
        <taxon>Acidobacteriaceae</taxon>
        <taxon>Terriglobus</taxon>
    </lineage>
</organism>
<evidence type="ECO:0000313" key="2">
    <source>
        <dbReference type="EMBL" id="SDF67286.1"/>
    </source>
</evidence>
<keyword evidence="1" id="KW-0812">Transmembrane</keyword>
<dbReference type="Proteomes" id="UP000182427">
    <property type="component" value="Chromosome I"/>
</dbReference>
<dbReference type="AlphaFoldDB" id="A0A1G7N046"/>
<accession>A0A1G7N046</accession>
<dbReference type="RefSeq" id="WP_083345818.1">
    <property type="nucleotide sequence ID" value="NZ_LT629690.1"/>
</dbReference>
<dbReference type="EMBL" id="LT629690">
    <property type="protein sequence ID" value="SDF67286.1"/>
    <property type="molecule type" value="Genomic_DNA"/>
</dbReference>
<proteinExistence type="predicted"/>
<evidence type="ECO:0000313" key="3">
    <source>
        <dbReference type="Proteomes" id="UP000182427"/>
    </source>
</evidence>
<keyword evidence="3" id="KW-1185">Reference proteome</keyword>
<reference evidence="2 3" key="1">
    <citation type="submission" date="2016-10" db="EMBL/GenBank/DDBJ databases">
        <authorList>
            <person name="de Groot N.N."/>
        </authorList>
    </citation>
    <scope>NUCLEOTIDE SEQUENCE [LARGE SCALE GENOMIC DNA]</scope>
    <source>
        <strain evidence="2 3">GAS232</strain>
    </source>
</reference>
<dbReference type="OrthoDB" id="121276at2"/>